<keyword evidence="6 9" id="KW-1133">Transmembrane helix</keyword>
<evidence type="ECO:0000313" key="10">
    <source>
        <dbReference type="EMBL" id="SFN34767.1"/>
    </source>
</evidence>
<feature type="transmembrane region" description="Helical" evidence="9">
    <location>
        <begin position="141"/>
        <end position="161"/>
    </location>
</feature>
<sequence length="361" mass="37603">MTEVAFTASATSGTRTYLTHALPLWRRTLLTHEAMIILSVVVVSIIAAASIPRFATPLTLSYLLLDVTPILLCALPVTLILVSGEIDLSVASAVGFSNVVIGWLFAEGVPIQGAILAGVLSGLLVGLVNGFLVAVLQLPSLAVTIGTLALFRGISIGILGTDSITNFPVELKSLANANVPGTGFPLVMFAVLVAIVLFAVMLHFTPFGRSVYATGQGIDTARFSGVRTVRVKFTLFLLSGLLAGLVGAYYTFRYGSARGDNAAGLELAVIAGVVLGGVSIFGGRGRIVGVVAGVLLIGLVQSVLRFMNYSSDVINIAVGGLLVVSVAVPLAFTAITQTVAHARRKTSTPMRAEESQHRKGK</sequence>
<evidence type="ECO:0000256" key="8">
    <source>
        <dbReference type="ARBA" id="ARBA00039381"/>
    </source>
</evidence>
<evidence type="ECO:0000256" key="4">
    <source>
        <dbReference type="ARBA" id="ARBA00022519"/>
    </source>
</evidence>
<name>A0A1I4Y9P2_9MICO</name>
<dbReference type="STRING" id="995034.SAMN05216219_0058"/>
<evidence type="ECO:0000256" key="6">
    <source>
        <dbReference type="ARBA" id="ARBA00022989"/>
    </source>
</evidence>
<comment type="subcellular location">
    <subcellularLocation>
        <location evidence="1">Cell membrane</location>
        <topology evidence="1">Multi-pass membrane protein</topology>
    </subcellularLocation>
</comment>
<feature type="transmembrane region" description="Helical" evidence="9">
    <location>
        <begin position="88"/>
        <end position="105"/>
    </location>
</feature>
<dbReference type="EMBL" id="FOVM01000001">
    <property type="protein sequence ID" value="SFN34767.1"/>
    <property type="molecule type" value="Genomic_DNA"/>
</dbReference>
<evidence type="ECO:0000313" key="11">
    <source>
        <dbReference type="Proteomes" id="UP000198867"/>
    </source>
</evidence>
<feature type="transmembrane region" description="Helical" evidence="9">
    <location>
        <begin position="111"/>
        <end position="134"/>
    </location>
</feature>
<feature type="transmembrane region" description="Helical" evidence="9">
    <location>
        <begin position="34"/>
        <end position="54"/>
    </location>
</feature>
<dbReference type="PANTHER" id="PTHR32196:SF71">
    <property type="entry name" value="AUTOINDUCER 2 IMPORT SYSTEM PERMEASE PROTEIN LSRD"/>
    <property type="match status" value="1"/>
</dbReference>
<feature type="transmembrane region" description="Helical" evidence="9">
    <location>
        <begin position="181"/>
        <end position="202"/>
    </location>
</feature>
<keyword evidence="2" id="KW-0813">Transport</keyword>
<keyword evidence="4" id="KW-0997">Cell inner membrane</keyword>
<dbReference type="AlphaFoldDB" id="A0A1I4Y9P2"/>
<evidence type="ECO:0000256" key="7">
    <source>
        <dbReference type="ARBA" id="ARBA00023136"/>
    </source>
</evidence>
<dbReference type="InterPro" id="IPR001851">
    <property type="entry name" value="ABC_transp_permease"/>
</dbReference>
<keyword evidence="7 9" id="KW-0472">Membrane</keyword>
<feature type="transmembrane region" description="Helical" evidence="9">
    <location>
        <begin position="288"/>
        <end position="307"/>
    </location>
</feature>
<reference evidence="11" key="1">
    <citation type="submission" date="2016-10" db="EMBL/GenBank/DDBJ databases">
        <authorList>
            <person name="Varghese N."/>
            <person name="Submissions S."/>
        </authorList>
    </citation>
    <scope>NUCLEOTIDE SEQUENCE [LARGE SCALE GENOMIC DNA]</scope>
    <source>
        <strain evidence="11">CGMCC 1.11101</strain>
    </source>
</reference>
<keyword evidence="5 9" id="KW-0812">Transmembrane</keyword>
<evidence type="ECO:0000256" key="9">
    <source>
        <dbReference type="SAM" id="Phobius"/>
    </source>
</evidence>
<gene>
    <name evidence="10" type="ORF">SAMN05216219_0058</name>
</gene>
<keyword evidence="11" id="KW-1185">Reference proteome</keyword>
<accession>A0A1I4Y9P2</accession>
<evidence type="ECO:0000256" key="2">
    <source>
        <dbReference type="ARBA" id="ARBA00022448"/>
    </source>
</evidence>
<dbReference type="Proteomes" id="UP000198867">
    <property type="component" value="Unassembled WGS sequence"/>
</dbReference>
<evidence type="ECO:0000256" key="5">
    <source>
        <dbReference type="ARBA" id="ARBA00022692"/>
    </source>
</evidence>
<dbReference type="GO" id="GO:0022857">
    <property type="term" value="F:transmembrane transporter activity"/>
    <property type="evidence" value="ECO:0007669"/>
    <property type="project" value="InterPro"/>
</dbReference>
<feature type="transmembrane region" description="Helical" evidence="9">
    <location>
        <begin position="60"/>
        <end position="81"/>
    </location>
</feature>
<dbReference type="Pfam" id="PF02653">
    <property type="entry name" value="BPD_transp_2"/>
    <property type="match status" value="1"/>
</dbReference>
<protein>
    <recommendedName>
        <fullName evidence="8">Autoinducer 2 import system permease protein LsrD</fullName>
    </recommendedName>
</protein>
<dbReference type="GO" id="GO:0005886">
    <property type="term" value="C:plasma membrane"/>
    <property type="evidence" value="ECO:0007669"/>
    <property type="project" value="UniProtKB-SubCell"/>
</dbReference>
<dbReference type="OrthoDB" id="7947581at2"/>
<evidence type="ECO:0000256" key="1">
    <source>
        <dbReference type="ARBA" id="ARBA00004651"/>
    </source>
</evidence>
<feature type="transmembrane region" description="Helical" evidence="9">
    <location>
        <begin position="262"/>
        <end position="281"/>
    </location>
</feature>
<evidence type="ECO:0000256" key="3">
    <source>
        <dbReference type="ARBA" id="ARBA00022475"/>
    </source>
</evidence>
<dbReference type="PANTHER" id="PTHR32196">
    <property type="entry name" value="ABC TRANSPORTER PERMEASE PROTEIN YPHD-RELATED-RELATED"/>
    <property type="match status" value="1"/>
</dbReference>
<organism evidence="10 11">
    <name type="scientific">Mycetocola miduiensis</name>
    <dbReference type="NCBI Taxonomy" id="995034"/>
    <lineage>
        <taxon>Bacteria</taxon>
        <taxon>Bacillati</taxon>
        <taxon>Actinomycetota</taxon>
        <taxon>Actinomycetes</taxon>
        <taxon>Micrococcales</taxon>
        <taxon>Microbacteriaceae</taxon>
        <taxon>Mycetocola</taxon>
    </lineage>
</organism>
<dbReference type="RefSeq" id="WP_090707832.1">
    <property type="nucleotide sequence ID" value="NZ_FOVM01000001.1"/>
</dbReference>
<proteinExistence type="predicted"/>
<keyword evidence="3" id="KW-1003">Cell membrane</keyword>
<feature type="transmembrane region" description="Helical" evidence="9">
    <location>
        <begin position="231"/>
        <end position="250"/>
    </location>
</feature>
<dbReference type="CDD" id="cd06579">
    <property type="entry name" value="TM_PBP1_transp_AraH_like"/>
    <property type="match status" value="1"/>
</dbReference>
<feature type="transmembrane region" description="Helical" evidence="9">
    <location>
        <begin position="313"/>
        <end position="335"/>
    </location>
</feature>